<gene>
    <name evidence="2" type="ORF">Rumeso_01452</name>
</gene>
<protein>
    <recommendedName>
        <fullName evidence="1">Polysaccharide export protein N-terminal domain-containing protein</fullName>
    </recommendedName>
</protein>
<keyword evidence="3" id="KW-1185">Reference proteome</keyword>
<proteinExistence type="predicted"/>
<evidence type="ECO:0000313" key="2">
    <source>
        <dbReference type="EMBL" id="EYD76930.1"/>
    </source>
</evidence>
<feature type="domain" description="Polysaccharide export protein N-terminal" evidence="1">
    <location>
        <begin position="3"/>
        <end position="44"/>
    </location>
</feature>
<reference evidence="2 3" key="1">
    <citation type="submission" date="2013-02" db="EMBL/GenBank/DDBJ databases">
        <authorList>
            <person name="Fiebig A."/>
            <person name="Goeker M."/>
            <person name="Klenk H.-P.P."/>
        </authorList>
    </citation>
    <scope>NUCLEOTIDE SEQUENCE [LARGE SCALE GENOMIC DNA]</scope>
    <source>
        <strain evidence="2 3">DSM 19309</strain>
    </source>
</reference>
<sequence>MSSTGEVFIPYVGNVRVAGMSPSHARETIQEKLTSVSPSVQVQLELTQSLGSMVSLVGGCGQARFLPHARPELHRPVAHRRGAACRPT</sequence>
<dbReference type="STRING" id="442562.Rumeso_01452"/>
<dbReference type="EMBL" id="AOSK01000039">
    <property type="protein sequence ID" value="EYD76930.1"/>
    <property type="molecule type" value="Genomic_DNA"/>
</dbReference>
<name>A0A017HRH7_9RHOB</name>
<accession>A0A017HRH7</accession>
<dbReference type="InterPro" id="IPR003715">
    <property type="entry name" value="Poly_export_N"/>
</dbReference>
<dbReference type="Gene3D" id="3.30.1950.10">
    <property type="entry name" value="wza like domain"/>
    <property type="match status" value="1"/>
</dbReference>
<organism evidence="2 3">
    <name type="scientific">Rubellimicrobium mesophilum DSM 19309</name>
    <dbReference type="NCBI Taxonomy" id="442562"/>
    <lineage>
        <taxon>Bacteria</taxon>
        <taxon>Pseudomonadati</taxon>
        <taxon>Pseudomonadota</taxon>
        <taxon>Alphaproteobacteria</taxon>
        <taxon>Rhodobacterales</taxon>
        <taxon>Roseobacteraceae</taxon>
        <taxon>Rubellimicrobium</taxon>
    </lineage>
</organism>
<evidence type="ECO:0000259" key="1">
    <source>
        <dbReference type="Pfam" id="PF02563"/>
    </source>
</evidence>
<dbReference type="AlphaFoldDB" id="A0A017HRH7"/>
<evidence type="ECO:0000313" key="3">
    <source>
        <dbReference type="Proteomes" id="UP000019666"/>
    </source>
</evidence>
<dbReference type="Proteomes" id="UP000019666">
    <property type="component" value="Unassembled WGS sequence"/>
</dbReference>
<dbReference type="HOGENOM" id="CLU_2467104_0_0_5"/>
<dbReference type="Pfam" id="PF02563">
    <property type="entry name" value="Poly_export"/>
    <property type="match status" value="1"/>
</dbReference>
<dbReference type="RefSeq" id="WP_245639161.1">
    <property type="nucleotide sequence ID" value="NZ_KK088557.1"/>
</dbReference>
<comment type="caution">
    <text evidence="2">The sequence shown here is derived from an EMBL/GenBank/DDBJ whole genome shotgun (WGS) entry which is preliminary data.</text>
</comment>